<feature type="transmembrane region" description="Helical" evidence="5">
    <location>
        <begin position="65"/>
        <end position="89"/>
    </location>
</feature>
<feature type="transmembrane region" description="Helical" evidence="5">
    <location>
        <begin position="21"/>
        <end position="45"/>
    </location>
</feature>
<evidence type="ECO:0000256" key="4">
    <source>
        <dbReference type="ARBA" id="ARBA00023136"/>
    </source>
</evidence>
<keyword evidence="4 5" id="KW-0472">Membrane</keyword>
<dbReference type="GO" id="GO:0016020">
    <property type="term" value="C:membrane"/>
    <property type="evidence" value="ECO:0007669"/>
    <property type="project" value="UniProtKB-SubCell"/>
</dbReference>
<dbReference type="AlphaFoldDB" id="A0A7J2TKG3"/>
<evidence type="ECO:0000259" key="6">
    <source>
        <dbReference type="Pfam" id="PF04893"/>
    </source>
</evidence>
<dbReference type="Pfam" id="PF04893">
    <property type="entry name" value="Yip1"/>
    <property type="match status" value="1"/>
</dbReference>
<evidence type="ECO:0000313" key="7">
    <source>
        <dbReference type="EMBL" id="HEH35858.1"/>
    </source>
</evidence>
<evidence type="ECO:0000256" key="3">
    <source>
        <dbReference type="ARBA" id="ARBA00022989"/>
    </source>
</evidence>
<feature type="transmembrane region" description="Helical" evidence="5">
    <location>
        <begin position="101"/>
        <end position="125"/>
    </location>
</feature>
<protein>
    <submittedName>
        <fullName evidence="7">DUF1282 domain-containing protein</fullName>
    </submittedName>
</protein>
<reference evidence="7" key="1">
    <citation type="journal article" date="2020" name="mSystems">
        <title>Genome- and Community-Level Interaction Insights into Carbon Utilization and Element Cycling Functions of Hydrothermarchaeota in Hydrothermal Sediment.</title>
        <authorList>
            <person name="Zhou Z."/>
            <person name="Liu Y."/>
            <person name="Xu W."/>
            <person name="Pan J."/>
            <person name="Luo Z.H."/>
            <person name="Li M."/>
        </authorList>
    </citation>
    <scope>NUCLEOTIDE SEQUENCE [LARGE SCALE GENOMIC DNA]</scope>
    <source>
        <strain evidence="7">SpSt-26</strain>
    </source>
</reference>
<feature type="transmembrane region" description="Helical" evidence="5">
    <location>
        <begin position="137"/>
        <end position="158"/>
    </location>
</feature>
<proteinExistence type="predicted"/>
<gene>
    <name evidence="7" type="ORF">ENP88_06950</name>
</gene>
<comment type="caution">
    <text evidence="7">The sequence shown here is derived from an EMBL/GenBank/DDBJ whole genome shotgun (WGS) entry which is preliminary data.</text>
</comment>
<feature type="domain" description="Yip1" evidence="6">
    <location>
        <begin position="1"/>
        <end position="187"/>
    </location>
</feature>
<comment type="subcellular location">
    <subcellularLocation>
        <location evidence="1">Membrane</location>
        <topology evidence="1">Multi-pass membrane protein</topology>
    </subcellularLocation>
</comment>
<accession>A0A7J2TKG3</accession>
<dbReference type="InterPro" id="IPR006977">
    <property type="entry name" value="Yip1_dom"/>
</dbReference>
<feature type="transmembrane region" description="Helical" evidence="5">
    <location>
        <begin position="170"/>
        <end position="188"/>
    </location>
</feature>
<evidence type="ECO:0000256" key="1">
    <source>
        <dbReference type="ARBA" id="ARBA00004141"/>
    </source>
</evidence>
<organism evidence="7">
    <name type="scientific">Archaeoglobus fulgidus</name>
    <dbReference type="NCBI Taxonomy" id="2234"/>
    <lineage>
        <taxon>Archaea</taxon>
        <taxon>Methanobacteriati</taxon>
        <taxon>Methanobacteriota</taxon>
        <taxon>Archaeoglobi</taxon>
        <taxon>Archaeoglobales</taxon>
        <taxon>Archaeoglobaceae</taxon>
        <taxon>Archaeoglobus</taxon>
    </lineage>
</organism>
<evidence type="ECO:0000256" key="5">
    <source>
        <dbReference type="SAM" id="Phobius"/>
    </source>
</evidence>
<evidence type="ECO:0000256" key="2">
    <source>
        <dbReference type="ARBA" id="ARBA00022692"/>
    </source>
</evidence>
<dbReference type="EMBL" id="DSLA01000108">
    <property type="protein sequence ID" value="HEH35858.1"/>
    <property type="molecule type" value="Genomic_DNA"/>
</dbReference>
<name>A0A7J2TKG3_ARCFL</name>
<sequence length="202" mass="22457">MDVLLNPDRFFSQRMEMGFRIPLLILLLFAILSSISASISLQFIIEDILGKLGKDAEILAGTILFFTLVGAFLGPFVSWILISAVLYAISKIAGGNGSFSTLARFTAFSFIPPILCIPLTTYLTIETIRSMSFESVISHFVFSSVLTLWQYVYWLFAVKNAMNLSFRRSAIVSAIPLIAYAILSFWSMSVQIGGINTVRTRI</sequence>
<keyword evidence="3 5" id="KW-1133">Transmembrane helix</keyword>
<keyword evidence="2 5" id="KW-0812">Transmembrane</keyword>